<comment type="caution">
    <text evidence="7">The sequence shown here is derived from an EMBL/GenBank/DDBJ whole genome shotgun (WGS) entry which is preliminary data.</text>
</comment>
<evidence type="ECO:0000313" key="8">
    <source>
        <dbReference type="Proteomes" id="UP001219956"/>
    </source>
</evidence>
<gene>
    <name evidence="7" type="ORF">PQU95_13135</name>
</gene>
<name>A0ABT5J0G3_9NEIS</name>
<dbReference type="PROSITE" id="PS50005">
    <property type="entry name" value="TPR"/>
    <property type="match status" value="2"/>
</dbReference>
<dbReference type="Pfam" id="PF14559">
    <property type="entry name" value="TPR_19"/>
    <property type="match status" value="1"/>
</dbReference>
<keyword evidence="8" id="KW-1185">Reference proteome</keyword>
<keyword evidence="3" id="KW-0597">Phosphoprotein</keyword>
<feature type="repeat" description="TPR" evidence="4">
    <location>
        <begin position="469"/>
        <end position="502"/>
    </location>
</feature>
<proteinExistence type="predicted"/>
<organism evidence="7 8">
    <name type="scientific">Vogesella aquatica</name>
    <dbReference type="NCBI Taxonomy" id="2984206"/>
    <lineage>
        <taxon>Bacteria</taxon>
        <taxon>Pseudomonadati</taxon>
        <taxon>Pseudomonadota</taxon>
        <taxon>Betaproteobacteria</taxon>
        <taxon>Neisseriales</taxon>
        <taxon>Chromobacteriaceae</taxon>
        <taxon>Vogesella</taxon>
    </lineage>
</organism>
<dbReference type="InterPro" id="IPR031101">
    <property type="entry name" value="Ctr9"/>
</dbReference>
<dbReference type="SMART" id="SM00028">
    <property type="entry name" value="TPR"/>
    <property type="match status" value="4"/>
</dbReference>
<dbReference type="SMART" id="SM00448">
    <property type="entry name" value="REC"/>
    <property type="match status" value="1"/>
</dbReference>
<dbReference type="PANTHER" id="PTHR14027">
    <property type="entry name" value="RNA POLYMERASE-ASSOCIATED PROTEIN CTR9"/>
    <property type="match status" value="1"/>
</dbReference>
<evidence type="ECO:0000259" key="6">
    <source>
        <dbReference type="PROSITE" id="PS50110"/>
    </source>
</evidence>
<dbReference type="InterPro" id="IPR011006">
    <property type="entry name" value="CheY-like_superfamily"/>
</dbReference>
<protein>
    <submittedName>
        <fullName evidence="7">Response regulator</fullName>
    </submittedName>
</protein>
<evidence type="ECO:0000256" key="5">
    <source>
        <dbReference type="SAM" id="Coils"/>
    </source>
</evidence>
<feature type="modified residue" description="4-aspartylphosphate" evidence="3">
    <location>
        <position position="84"/>
    </location>
</feature>
<dbReference type="Gene3D" id="1.25.40.10">
    <property type="entry name" value="Tetratricopeptide repeat domain"/>
    <property type="match status" value="2"/>
</dbReference>
<accession>A0ABT5J0G3</accession>
<dbReference type="EMBL" id="JAQQLF010000016">
    <property type="protein sequence ID" value="MDC7718157.1"/>
    <property type="molecule type" value="Genomic_DNA"/>
</dbReference>
<evidence type="ECO:0000313" key="7">
    <source>
        <dbReference type="EMBL" id="MDC7718157.1"/>
    </source>
</evidence>
<evidence type="ECO:0000256" key="2">
    <source>
        <dbReference type="ARBA" id="ARBA00022803"/>
    </source>
</evidence>
<dbReference type="InterPro" id="IPR019734">
    <property type="entry name" value="TPR_rpt"/>
</dbReference>
<dbReference type="InterPro" id="IPR001789">
    <property type="entry name" value="Sig_transdc_resp-reg_receiver"/>
</dbReference>
<dbReference type="Pfam" id="PF00072">
    <property type="entry name" value="Response_reg"/>
    <property type="match status" value="1"/>
</dbReference>
<dbReference type="RefSeq" id="WP_272752426.1">
    <property type="nucleotide sequence ID" value="NZ_JAQQLF010000016.1"/>
</dbReference>
<dbReference type="PANTHER" id="PTHR14027:SF2">
    <property type="entry name" value="RNA POLYMERASE-ASSOCIATED PROTEIN CTR9 HOMOLOG"/>
    <property type="match status" value="1"/>
</dbReference>
<keyword evidence="2 4" id="KW-0802">TPR repeat</keyword>
<reference evidence="7 8" key="1">
    <citation type="submission" date="2023-01" db="EMBL/GenBank/DDBJ databases">
        <title>Novel species of the genus Vogesella isolated from rivers.</title>
        <authorList>
            <person name="Lu H."/>
        </authorList>
    </citation>
    <scope>NUCLEOTIDE SEQUENCE [LARGE SCALE GENOMIC DNA]</scope>
    <source>
        <strain evidence="7 8">DC21W</strain>
    </source>
</reference>
<dbReference type="Proteomes" id="UP001219956">
    <property type="component" value="Unassembled WGS sequence"/>
</dbReference>
<feature type="repeat" description="TPR" evidence="4">
    <location>
        <begin position="257"/>
        <end position="290"/>
    </location>
</feature>
<evidence type="ECO:0000256" key="3">
    <source>
        <dbReference type="PROSITE-ProRule" id="PRU00169"/>
    </source>
</evidence>
<dbReference type="Gene3D" id="3.40.50.2300">
    <property type="match status" value="1"/>
</dbReference>
<dbReference type="PROSITE" id="PS50110">
    <property type="entry name" value="RESPONSE_REGULATORY"/>
    <property type="match status" value="1"/>
</dbReference>
<evidence type="ECO:0000256" key="1">
    <source>
        <dbReference type="ARBA" id="ARBA00022737"/>
    </source>
</evidence>
<keyword evidence="1" id="KW-0677">Repeat</keyword>
<dbReference type="Pfam" id="PF13181">
    <property type="entry name" value="TPR_8"/>
    <property type="match status" value="1"/>
</dbReference>
<sequence>MSSLSNQSTTFNAITSAKEATGRRDYSNPFAKKQFLVVDCVPEMQRAMSMTLQSFGAEKVEYAGKANDALVKLMRYDFDVVLCDYDLGGGSDGLYLYEEAKERNLLKQSCVFMIVSGERRAAKVLSAAELAPDGYLLKPFTGEELAKRLEVAMRRRDAFKVVDEALMSHDYMAAIEACGKKISERNEFSLDFMKLKGSLSMKIGDYDSAHNLYQQVLKIKEIPWAKVGMAKSMAGLKKVEPAIALFQQVIVENDRVMEAYDWLAKLYQDNHELDKAQQTLKRATELSPATIRRHQALAQVAEENGDLEQAKKAYATTLDLAKASWHRSPAHYATLARTQLASQDKAEAMKTLASLRRDYKHNPEGEWMADVVDSTIQNHGGNKAAAEKLLRSAEERMPQLTKLKDSDRLEFARACYGQGQHDIGDKVASNLVRNNHDNEELLQKLSTLFDQVGRGDAGRELIASNVQGIVDLNNQAVREAQSGDHDKAIALFQKALQEMPENVQLMLNLVNAIIAQCHRQGWHESNIKHAHELLQRVREMAPTNNKFQKLLQAWRSLIDQHQKREFLL</sequence>
<evidence type="ECO:0000256" key="4">
    <source>
        <dbReference type="PROSITE-ProRule" id="PRU00339"/>
    </source>
</evidence>
<dbReference type="SUPFAM" id="SSF52172">
    <property type="entry name" value="CheY-like"/>
    <property type="match status" value="1"/>
</dbReference>
<keyword evidence="5" id="KW-0175">Coiled coil</keyword>
<feature type="coiled-coil region" evidence="5">
    <location>
        <begin position="376"/>
        <end position="403"/>
    </location>
</feature>
<dbReference type="SUPFAM" id="SSF48452">
    <property type="entry name" value="TPR-like"/>
    <property type="match status" value="1"/>
</dbReference>
<dbReference type="InterPro" id="IPR011990">
    <property type="entry name" value="TPR-like_helical_dom_sf"/>
</dbReference>
<feature type="domain" description="Response regulatory" evidence="6">
    <location>
        <begin position="34"/>
        <end position="153"/>
    </location>
</feature>